<dbReference type="GO" id="GO:0000139">
    <property type="term" value="C:Golgi membrane"/>
    <property type="evidence" value="ECO:0007669"/>
    <property type="project" value="InterPro"/>
</dbReference>
<evidence type="ECO:0000256" key="3">
    <source>
        <dbReference type="SAM" id="MobiDB-lite"/>
    </source>
</evidence>
<feature type="compositionally biased region" description="Polar residues" evidence="3">
    <location>
        <begin position="9"/>
        <end position="20"/>
    </location>
</feature>
<organism evidence="6 7">
    <name type="scientific">Allomyces macrogynus (strain ATCC 38327)</name>
    <name type="common">Allomyces javanicus var. macrogynus</name>
    <dbReference type="NCBI Taxonomy" id="578462"/>
    <lineage>
        <taxon>Eukaryota</taxon>
        <taxon>Fungi</taxon>
        <taxon>Fungi incertae sedis</taxon>
        <taxon>Blastocladiomycota</taxon>
        <taxon>Blastocladiomycetes</taxon>
        <taxon>Blastocladiales</taxon>
        <taxon>Blastocladiaceae</taxon>
        <taxon>Allomyces</taxon>
    </lineage>
</organism>
<dbReference type="PANTHER" id="PTHR14043">
    <property type="entry name" value="CCAAT DISPLACEMENT PROTEIN-RELATED"/>
    <property type="match status" value="1"/>
</dbReference>
<reference evidence="6 7" key="1">
    <citation type="submission" date="2009-11" db="EMBL/GenBank/DDBJ databases">
        <title>Annotation of Allomyces macrogynus ATCC 38327.</title>
        <authorList>
            <consortium name="The Broad Institute Genome Sequencing Platform"/>
            <person name="Russ C."/>
            <person name="Cuomo C."/>
            <person name="Burger G."/>
            <person name="Gray M.W."/>
            <person name="Holland P.W.H."/>
            <person name="King N."/>
            <person name="Lang F.B.F."/>
            <person name="Roger A.J."/>
            <person name="Ruiz-Trillo I."/>
            <person name="Young S.K."/>
            <person name="Zeng Q."/>
            <person name="Gargeya S."/>
            <person name="Fitzgerald M."/>
            <person name="Haas B."/>
            <person name="Abouelleil A."/>
            <person name="Alvarado L."/>
            <person name="Arachchi H.M."/>
            <person name="Berlin A."/>
            <person name="Chapman S.B."/>
            <person name="Gearin G."/>
            <person name="Goldberg J."/>
            <person name="Griggs A."/>
            <person name="Gujja S."/>
            <person name="Hansen M."/>
            <person name="Heiman D."/>
            <person name="Howarth C."/>
            <person name="Larimer J."/>
            <person name="Lui A."/>
            <person name="MacDonald P.J.P."/>
            <person name="McCowen C."/>
            <person name="Montmayeur A."/>
            <person name="Murphy C."/>
            <person name="Neiman D."/>
            <person name="Pearson M."/>
            <person name="Priest M."/>
            <person name="Roberts A."/>
            <person name="Saif S."/>
            <person name="Shea T."/>
            <person name="Sisk P."/>
            <person name="Stolte C."/>
            <person name="Sykes S."/>
            <person name="Wortman J."/>
            <person name="Nusbaum C."/>
            <person name="Birren B."/>
        </authorList>
    </citation>
    <scope>NUCLEOTIDE SEQUENCE [LARGE SCALE GENOMIC DNA]</scope>
    <source>
        <strain evidence="6 7">ATCC 38327</strain>
    </source>
</reference>
<keyword evidence="4" id="KW-0472">Membrane</keyword>
<dbReference type="EMBL" id="GG745359">
    <property type="protein sequence ID" value="KNE69176.1"/>
    <property type="molecule type" value="Genomic_DNA"/>
</dbReference>
<name>A0A0L0T375_ALLM3</name>
<feature type="region of interest" description="Disordered" evidence="3">
    <location>
        <begin position="1"/>
        <end position="23"/>
    </location>
</feature>
<dbReference type="OrthoDB" id="10257567at2759"/>
<evidence type="ECO:0000259" key="5">
    <source>
        <dbReference type="Pfam" id="PF08172"/>
    </source>
</evidence>
<keyword evidence="7" id="KW-1185">Reference proteome</keyword>
<evidence type="ECO:0000256" key="1">
    <source>
        <dbReference type="ARBA" id="ARBA00023054"/>
    </source>
</evidence>
<keyword evidence="1 2" id="KW-0175">Coiled coil</keyword>
<evidence type="ECO:0000313" key="7">
    <source>
        <dbReference type="Proteomes" id="UP000054350"/>
    </source>
</evidence>
<feature type="transmembrane region" description="Helical" evidence="4">
    <location>
        <begin position="172"/>
        <end position="191"/>
    </location>
</feature>
<dbReference type="eggNOG" id="KOG0963">
    <property type="taxonomic scope" value="Eukaryota"/>
</dbReference>
<evidence type="ECO:0000256" key="2">
    <source>
        <dbReference type="SAM" id="Coils"/>
    </source>
</evidence>
<dbReference type="Proteomes" id="UP000054350">
    <property type="component" value="Unassembled WGS sequence"/>
</dbReference>
<evidence type="ECO:0000313" key="6">
    <source>
        <dbReference type="EMBL" id="KNE69176.1"/>
    </source>
</evidence>
<evidence type="ECO:0000256" key="4">
    <source>
        <dbReference type="SAM" id="Phobius"/>
    </source>
</evidence>
<gene>
    <name evidence="6" type="ORF">AMAG_19976</name>
</gene>
<dbReference type="GO" id="GO:0006891">
    <property type="term" value="P:intra-Golgi vesicle-mediated transport"/>
    <property type="evidence" value="ECO:0007669"/>
    <property type="project" value="InterPro"/>
</dbReference>
<keyword evidence="4" id="KW-0812">Transmembrane</keyword>
<dbReference type="VEuPathDB" id="FungiDB:AMAG_19976"/>
<sequence length="194" mass="21391">MLEDKVATPTAQTPLSPTDASDSRLVGILTAQRDRLKQRAQELEQVMLGKSQTITELNSALERMQHENMTLYERIAYLSSYSAQGGRRSATPGTGVAGAAAASSSGNVAVDMAGTSDVEQKYRTLYEEQLNPFTEFARKERRRRYLQLGQADRFTLHITNILSNSSVARKALLGYLLALHLLIVFTCHVIASKS</sequence>
<dbReference type="STRING" id="578462.A0A0L0T375"/>
<dbReference type="OMA" id="WRNQELE"/>
<accession>A0A0L0T375</accession>
<protein>
    <recommendedName>
        <fullName evidence="5">CASP C-terminal domain-containing protein</fullName>
    </recommendedName>
</protein>
<dbReference type="AlphaFoldDB" id="A0A0L0T375"/>
<feature type="coiled-coil region" evidence="2">
    <location>
        <begin position="26"/>
        <end position="74"/>
    </location>
</feature>
<dbReference type="Pfam" id="PF08172">
    <property type="entry name" value="CASP_C"/>
    <property type="match status" value="1"/>
</dbReference>
<keyword evidence="4" id="KW-1133">Transmembrane helix</keyword>
<dbReference type="InterPro" id="IPR012955">
    <property type="entry name" value="CASP_C"/>
</dbReference>
<reference evidence="7" key="2">
    <citation type="submission" date="2009-11" db="EMBL/GenBank/DDBJ databases">
        <title>The Genome Sequence of Allomyces macrogynus strain ATCC 38327.</title>
        <authorList>
            <consortium name="The Broad Institute Genome Sequencing Platform"/>
            <person name="Russ C."/>
            <person name="Cuomo C."/>
            <person name="Shea T."/>
            <person name="Young S.K."/>
            <person name="Zeng Q."/>
            <person name="Koehrsen M."/>
            <person name="Haas B."/>
            <person name="Borodovsky M."/>
            <person name="Guigo R."/>
            <person name="Alvarado L."/>
            <person name="Berlin A."/>
            <person name="Borenstein D."/>
            <person name="Chen Z."/>
            <person name="Engels R."/>
            <person name="Freedman E."/>
            <person name="Gellesch M."/>
            <person name="Goldberg J."/>
            <person name="Griggs A."/>
            <person name="Gujja S."/>
            <person name="Heiman D."/>
            <person name="Hepburn T."/>
            <person name="Howarth C."/>
            <person name="Jen D."/>
            <person name="Larson L."/>
            <person name="Lewis B."/>
            <person name="Mehta T."/>
            <person name="Park D."/>
            <person name="Pearson M."/>
            <person name="Roberts A."/>
            <person name="Saif S."/>
            <person name="Shenoy N."/>
            <person name="Sisk P."/>
            <person name="Stolte C."/>
            <person name="Sykes S."/>
            <person name="Walk T."/>
            <person name="White J."/>
            <person name="Yandava C."/>
            <person name="Burger G."/>
            <person name="Gray M.W."/>
            <person name="Holland P.W.H."/>
            <person name="King N."/>
            <person name="Lang F.B.F."/>
            <person name="Roger A.J."/>
            <person name="Ruiz-Trillo I."/>
            <person name="Lander E."/>
            <person name="Nusbaum C."/>
        </authorList>
    </citation>
    <scope>NUCLEOTIDE SEQUENCE [LARGE SCALE GENOMIC DNA]</scope>
    <source>
        <strain evidence="7">ATCC 38327</strain>
    </source>
</reference>
<feature type="domain" description="CASP C-terminal" evidence="5">
    <location>
        <begin position="18"/>
        <end position="188"/>
    </location>
</feature>
<dbReference type="PANTHER" id="PTHR14043:SF2">
    <property type="entry name" value="HOMEOBOX PROTEIN CUT"/>
    <property type="match status" value="1"/>
</dbReference>
<proteinExistence type="predicted"/>